<dbReference type="InterPro" id="IPR017900">
    <property type="entry name" value="4Fe4S_Fe_S_CS"/>
</dbReference>
<evidence type="ECO:0000313" key="6">
    <source>
        <dbReference type="Proteomes" id="UP000075737"/>
    </source>
</evidence>
<dbReference type="PROSITE" id="PS51379">
    <property type="entry name" value="4FE4S_FER_2"/>
    <property type="match status" value="2"/>
</dbReference>
<feature type="domain" description="4Fe-4S ferredoxin-type" evidence="4">
    <location>
        <begin position="60"/>
        <end position="84"/>
    </location>
</feature>
<dbReference type="RefSeq" id="WP_068747298.1">
    <property type="nucleotide sequence ID" value="NZ_LOHZ01000015.1"/>
</dbReference>
<dbReference type="PATRIC" id="fig|520767.4.peg.103"/>
<reference evidence="5 6" key="1">
    <citation type="submission" date="2015-12" db="EMBL/GenBank/DDBJ databases">
        <title>Draft genome of Thermovenabulum gondwanense isolated from a red thermophilic microbial mat colonisisng an outflow channel of a bore well.</title>
        <authorList>
            <person name="Patel B.K."/>
        </authorList>
    </citation>
    <scope>NUCLEOTIDE SEQUENCE [LARGE SCALE GENOMIC DNA]</scope>
    <source>
        <strain evidence="5 6">R270</strain>
    </source>
</reference>
<evidence type="ECO:0000256" key="1">
    <source>
        <dbReference type="ARBA" id="ARBA00022723"/>
    </source>
</evidence>
<dbReference type="GO" id="GO:0046872">
    <property type="term" value="F:metal ion binding"/>
    <property type="evidence" value="ECO:0007669"/>
    <property type="project" value="UniProtKB-KW"/>
</dbReference>
<dbReference type="STRING" id="520767.ATZ99_00990"/>
<dbReference type="Proteomes" id="UP000075737">
    <property type="component" value="Unassembled WGS sequence"/>
</dbReference>
<dbReference type="InterPro" id="IPR002586">
    <property type="entry name" value="CobQ/CobB/MinD/ParA_Nub-bd_dom"/>
</dbReference>
<keyword evidence="6" id="KW-1185">Reference proteome</keyword>
<dbReference type="Pfam" id="PF00037">
    <property type="entry name" value="Fer4"/>
    <property type="match status" value="1"/>
</dbReference>
<organism evidence="5 6">
    <name type="scientific">Thermovenabulum gondwanense</name>
    <dbReference type="NCBI Taxonomy" id="520767"/>
    <lineage>
        <taxon>Bacteria</taxon>
        <taxon>Bacillati</taxon>
        <taxon>Bacillota</taxon>
        <taxon>Clostridia</taxon>
        <taxon>Thermosediminibacterales</taxon>
        <taxon>Thermosediminibacteraceae</taxon>
        <taxon>Thermovenabulum</taxon>
    </lineage>
</organism>
<dbReference type="Gene3D" id="3.40.50.300">
    <property type="entry name" value="P-loop containing nucleotide triphosphate hydrolases"/>
    <property type="match status" value="1"/>
</dbReference>
<evidence type="ECO:0000256" key="2">
    <source>
        <dbReference type="ARBA" id="ARBA00023004"/>
    </source>
</evidence>
<keyword evidence="1" id="KW-0479">Metal-binding</keyword>
<dbReference type="EMBL" id="LOHZ01000015">
    <property type="protein sequence ID" value="KYO68590.1"/>
    <property type="molecule type" value="Genomic_DNA"/>
</dbReference>
<dbReference type="SUPFAM" id="SSF52540">
    <property type="entry name" value="P-loop containing nucleoside triphosphate hydrolases"/>
    <property type="match status" value="1"/>
</dbReference>
<dbReference type="PANTHER" id="PTHR43063:SF1">
    <property type="entry name" value="4FE-4S CLUSTER CONTAINING PARA FAMILY ATPASE PROTEIN"/>
    <property type="match status" value="1"/>
</dbReference>
<accession>A0A162MZ92</accession>
<dbReference type="AlphaFoldDB" id="A0A162MZ92"/>
<sequence length="281" mass="30710">MIISIASGKGGTGKTTVAVNLALTLKDIIPVKLLDCDVEEPNAHLFLKPEFIEKDIVTLPIPQIDKKKCTLCGKCIKICAYHALARVGKKVLVFEELCHGCGGCSLLCPEGAITEINKEIGFVEKAIVKGIEFIRGTLTIGSALAPPVIKKVKSRISKDKLNIIDSPPGTSCPMINAVSGSDYCILVTEPTPFGLNDLKSAVESVRELEIPFGVIINRAGLGDKIIEDYLFEEKIPLLLKIPFNKLYAKSYANGNILIEDYPNLKQDFLQLWNFIEGRIKA</sequence>
<feature type="domain" description="4Fe-4S ferredoxin-type" evidence="4">
    <location>
        <begin position="89"/>
        <end position="119"/>
    </location>
</feature>
<name>A0A162MZ92_9FIRM</name>
<dbReference type="InterPro" id="IPR017896">
    <property type="entry name" value="4Fe4S_Fe-S-bd"/>
</dbReference>
<dbReference type="GO" id="GO:0051536">
    <property type="term" value="F:iron-sulfur cluster binding"/>
    <property type="evidence" value="ECO:0007669"/>
    <property type="project" value="UniProtKB-KW"/>
</dbReference>
<dbReference type="PROSITE" id="PS00198">
    <property type="entry name" value="4FE4S_FER_1"/>
    <property type="match status" value="1"/>
</dbReference>
<evidence type="ECO:0000259" key="4">
    <source>
        <dbReference type="PROSITE" id="PS51379"/>
    </source>
</evidence>
<keyword evidence="3" id="KW-0411">Iron-sulfur</keyword>
<dbReference type="InterPro" id="IPR027417">
    <property type="entry name" value="P-loop_NTPase"/>
</dbReference>
<proteinExistence type="predicted"/>
<comment type="caution">
    <text evidence="5">The sequence shown here is derived from an EMBL/GenBank/DDBJ whole genome shotgun (WGS) entry which is preliminary data.</text>
</comment>
<dbReference type="Gene3D" id="3.30.70.20">
    <property type="match status" value="1"/>
</dbReference>
<protein>
    <recommendedName>
        <fullName evidence="4">4Fe-4S ferredoxin-type domain-containing protein</fullName>
    </recommendedName>
</protein>
<keyword evidence="2" id="KW-0408">Iron</keyword>
<gene>
    <name evidence="5" type="ORF">ATZ99_00990</name>
</gene>
<evidence type="ECO:0000313" key="5">
    <source>
        <dbReference type="EMBL" id="KYO68590.1"/>
    </source>
</evidence>
<dbReference type="Pfam" id="PF01656">
    <property type="entry name" value="CbiA"/>
    <property type="match status" value="1"/>
</dbReference>
<dbReference type="OrthoDB" id="9778602at2"/>
<dbReference type="CDD" id="cd03110">
    <property type="entry name" value="SIMIBI_bact_arch"/>
    <property type="match status" value="1"/>
</dbReference>
<evidence type="ECO:0000256" key="3">
    <source>
        <dbReference type="ARBA" id="ARBA00023014"/>
    </source>
</evidence>
<dbReference type="PANTHER" id="PTHR43063">
    <property type="entry name" value="4FE-4S CLUSTER CONTAINING PARA FAMILY ATPASE PROTEIN"/>
    <property type="match status" value="1"/>
</dbReference>